<dbReference type="Pfam" id="PF12796">
    <property type="entry name" value="Ank_2"/>
    <property type="match status" value="4"/>
</dbReference>
<organism evidence="6 7">
    <name type="scientific">Fusarium piperis</name>
    <dbReference type="NCBI Taxonomy" id="1435070"/>
    <lineage>
        <taxon>Eukaryota</taxon>
        <taxon>Fungi</taxon>
        <taxon>Dikarya</taxon>
        <taxon>Ascomycota</taxon>
        <taxon>Pezizomycotina</taxon>
        <taxon>Sordariomycetes</taxon>
        <taxon>Hypocreomycetidae</taxon>
        <taxon>Hypocreales</taxon>
        <taxon>Nectriaceae</taxon>
        <taxon>Fusarium</taxon>
        <taxon>Fusarium solani species complex</taxon>
    </lineage>
</organism>
<name>A0A9W9BGZ5_9HYPO</name>
<feature type="domain" description="NACHT" evidence="5">
    <location>
        <begin position="202"/>
        <end position="348"/>
    </location>
</feature>
<dbReference type="Pfam" id="PF22939">
    <property type="entry name" value="WHD_GPIID"/>
    <property type="match status" value="1"/>
</dbReference>
<evidence type="ECO:0000313" key="7">
    <source>
        <dbReference type="Proteomes" id="UP001140502"/>
    </source>
</evidence>
<feature type="repeat" description="ANK" evidence="3">
    <location>
        <begin position="1100"/>
        <end position="1132"/>
    </location>
</feature>
<evidence type="ECO:0000256" key="4">
    <source>
        <dbReference type="SAM" id="MobiDB-lite"/>
    </source>
</evidence>
<sequence length="1162" mass="129306">MSFGFSAGDCLATLQLARKLRKDFKGAPKQFESLSKETKTLSKVLKDVNAKAHLTPQQKANLEQAVSTCRDVLDDLQDVRDRFSDLVTSRGHSRRSVGRVWKQLKWDPSEAHELRMRISSSVAMLSTLCNQISGEAVVSMKGSVDRMKLRQDDQDRLAILNWLSSFDHMAQQSDISSRKQAGTGGWLLDSPEYTSWKSTKGKTLLCLGIPGAGKTILSSIVVEELMNQFQHESNVCVSYVYFNHHQQENQTAIHVFSNLLRQLVAGRSGIPAHVEHLYRQHSKGGSQPTLEQVRNLLRGFSSLYSRVFIIVDAIDECPTRDGRRNTLLTQLMKLQDALSANFMYTSRPIPEIEARFPKIVPIRVRASEHDVQKYLDGQMGRLPGFVSRSPKLQEQIKKQIALAVGGMFLLAHLHLESLMYKSTSRALVAALEGLSHGSTCYDDMYEMTMKRVQTQPPDQAALAKDVLQWIVCAKSSLTVSGIRHALAVEPGREDLDLDNLPDADDMVTACGGLVAVDQESGIISLTHYTAQQYFERTRDTWFPTAENHMAEVCLTYLSFHSFRGQLCKTWDQYWGRLRDWPFYQHAFLSSLQPLFQGEAVAISERRKKRGEPFDPVWVRITELHMAAFFGLVSVVSELAVGRNVNEQAVEGSTPLAFAADRGHDAVIRLLLVDHGADSNISNRNGVSPLHRAVYRHDATSSRLLLETGKADMWLKDSNGVTPLCTAILDDQVEIVEIFIQSLETGQDFESQLGLVLRTASARGRVGIVKLLISQSTLDLDVCGGTMLQRTKDERSPLAWASRYGQYQVCKMLVETGRVNVDAVDSTGRTALSYTTQETSAEIRNLLLQANTVGADSAGSEDDQSPLSRSFKQGKERTMKKPAEIRSLTLNIRLVKLTIFDERPHHAFWFLRGQIFNAKQGSNALSHAAKHGRIKVVETLLTRYKVHVNLKNFEGRTALSYAAECGHEGVVQALLKAPDIDLDSRSDSNSGRFAGCTPLALAAYRGHARIVQMLLDTSQVDPDSKSDIESLRRTPLTWAISGASELSRGTEGHEAVVGLLLRTRRVDVKPLLFATWHPQVPLAIIRLLLENGADPNATPDHGETPLSNAFETERVKVIDILLKRGADVNVTWDDGKTPLSIAMQAEHKDVVDLLLKYGAKLAE</sequence>
<dbReference type="InterPro" id="IPR056884">
    <property type="entry name" value="NPHP3-like_N"/>
</dbReference>
<dbReference type="Gene3D" id="3.40.50.300">
    <property type="entry name" value="P-loop containing nucleotide triphosphate hydrolases"/>
    <property type="match status" value="1"/>
</dbReference>
<dbReference type="AlphaFoldDB" id="A0A9W9BGZ5"/>
<evidence type="ECO:0000256" key="1">
    <source>
        <dbReference type="ARBA" id="ARBA00022737"/>
    </source>
</evidence>
<dbReference type="EMBL" id="JAPEUR010000308">
    <property type="protein sequence ID" value="KAJ4312000.1"/>
    <property type="molecule type" value="Genomic_DNA"/>
</dbReference>
<evidence type="ECO:0000256" key="3">
    <source>
        <dbReference type="PROSITE-ProRule" id="PRU00023"/>
    </source>
</evidence>
<dbReference type="PROSITE" id="PS50837">
    <property type="entry name" value="NACHT"/>
    <property type="match status" value="1"/>
</dbReference>
<gene>
    <name evidence="6" type="ORF">N0V84_010155</name>
</gene>
<feature type="repeat" description="ANK" evidence="3">
    <location>
        <begin position="684"/>
        <end position="708"/>
    </location>
</feature>
<dbReference type="Proteomes" id="UP001140502">
    <property type="component" value="Unassembled WGS sequence"/>
</dbReference>
<dbReference type="Pfam" id="PF00023">
    <property type="entry name" value="Ank"/>
    <property type="match status" value="1"/>
</dbReference>
<dbReference type="Pfam" id="PF24883">
    <property type="entry name" value="NPHP3_N"/>
    <property type="match status" value="1"/>
</dbReference>
<dbReference type="InterPro" id="IPR007111">
    <property type="entry name" value="NACHT_NTPase"/>
</dbReference>
<dbReference type="InterPro" id="IPR002110">
    <property type="entry name" value="Ankyrin_rpt"/>
</dbReference>
<feature type="region of interest" description="Disordered" evidence="4">
    <location>
        <begin position="854"/>
        <end position="877"/>
    </location>
</feature>
<protein>
    <recommendedName>
        <fullName evidence="5">NACHT domain-containing protein</fullName>
    </recommendedName>
</protein>
<accession>A0A9W9BGZ5</accession>
<keyword evidence="7" id="KW-1185">Reference proteome</keyword>
<dbReference type="PRINTS" id="PR01415">
    <property type="entry name" value="ANKYRIN"/>
</dbReference>
<dbReference type="InterPro" id="IPR054471">
    <property type="entry name" value="GPIID_WHD"/>
</dbReference>
<keyword evidence="2 3" id="KW-0040">ANK repeat</keyword>
<evidence type="ECO:0000256" key="2">
    <source>
        <dbReference type="ARBA" id="ARBA00023043"/>
    </source>
</evidence>
<dbReference type="PROSITE" id="PS50088">
    <property type="entry name" value="ANK_REPEAT"/>
    <property type="match status" value="5"/>
</dbReference>
<dbReference type="InterPro" id="IPR027417">
    <property type="entry name" value="P-loop_NTPase"/>
</dbReference>
<dbReference type="PANTHER" id="PTHR24198:SF165">
    <property type="entry name" value="ANKYRIN REPEAT-CONTAINING PROTEIN-RELATED"/>
    <property type="match status" value="1"/>
</dbReference>
<dbReference type="SUPFAM" id="SSF48403">
    <property type="entry name" value="Ankyrin repeat"/>
    <property type="match status" value="2"/>
</dbReference>
<dbReference type="OrthoDB" id="1577640at2759"/>
<comment type="caution">
    <text evidence="6">The sequence shown here is derived from an EMBL/GenBank/DDBJ whole genome shotgun (WGS) entry which is preliminary data.</text>
</comment>
<dbReference type="Gene3D" id="1.25.40.20">
    <property type="entry name" value="Ankyrin repeat-containing domain"/>
    <property type="match status" value="4"/>
</dbReference>
<dbReference type="PROSITE" id="PS50297">
    <property type="entry name" value="ANK_REP_REGION"/>
    <property type="match status" value="5"/>
</dbReference>
<dbReference type="PANTHER" id="PTHR24198">
    <property type="entry name" value="ANKYRIN REPEAT AND PROTEIN KINASE DOMAIN-CONTAINING PROTEIN"/>
    <property type="match status" value="1"/>
</dbReference>
<feature type="repeat" description="ANK" evidence="3">
    <location>
        <begin position="1133"/>
        <end position="1162"/>
    </location>
</feature>
<keyword evidence="1" id="KW-0677">Repeat</keyword>
<evidence type="ECO:0000313" key="6">
    <source>
        <dbReference type="EMBL" id="KAJ4312000.1"/>
    </source>
</evidence>
<dbReference type="SMART" id="SM00248">
    <property type="entry name" value="ANK"/>
    <property type="match status" value="13"/>
</dbReference>
<dbReference type="SUPFAM" id="SSF52540">
    <property type="entry name" value="P-loop containing nucleoside triphosphate hydrolases"/>
    <property type="match status" value="1"/>
</dbReference>
<feature type="repeat" description="ANK" evidence="3">
    <location>
        <begin position="993"/>
        <end position="1015"/>
    </location>
</feature>
<dbReference type="InterPro" id="IPR036770">
    <property type="entry name" value="Ankyrin_rpt-contain_sf"/>
</dbReference>
<evidence type="ECO:0000259" key="5">
    <source>
        <dbReference type="PROSITE" id="PS50837"/>
    </source>
</evidence>
<reference evidence="6" key="1">
    <citation type="submission" date="2022-10" db="EMBL/GenBank/DDBJ databases">
        <title>Tapping the CABI collections for fungal endophytes: first genome assemblies for Collariella, Neodidymelliopsis, Ascochyta clinopodiicola, Didymella pomorum, Didymosphaeria variabile, Neocosmospora piperis and Neocucurbitaria cava.</title>
        <authorList>
            <person name="Hill R."/>
        </authorList>
    </citation>
    <scope>NUCLEOTIDE SEQUENCE</scope>
    <source>
        <strain evidence="6">IMI 366586</strain>
    </source>
</reference>
<proteinExistence type="predicted"/>
<feature type="repeat" description="ANK" evidence="3">
    <location>
        <begin position="650"/>
        <end position="683"/>
    </location>
</feature>